<evidence type="ECO:0000313" key="4">
    <source>
        <dbReference type="EMBL" id="CAB0038479.1"/>
    </source>
</evidence>
<organism evidence="4 5">
    <name type="scientific">Trichogramma brassicae</name>
    <dbReference type="NCBI Taxonomy" id="86971"/>
    <lineage>
        <taxon>Eukaryota</taxon>
        <taxon>Metazoa</taxon>
        <taxon>Ecdysozoa</taxon>
        <taxon>Arthropoda</taxon>
        <taxon>Hexapoda</taxon>
        <taxon>Insecta</taxon>
        <taxon>Pterygota</taxon>
        <taxon>Neoptera</taxon>
        <taxon>Endopterygota</taxon>
        <taxon>Hymenoptera</taxon>
        <taxon>Apocrita</taxon>
        <taxon>Proctotrupomorpha</taxon>
        <taxon>Chalcidoidea</taxon>
        <taxon>Trichogrammatidae</taxon>
        <taxon>Trichogramma</taxon>
    </lineage>
</organism>
<reference evidence="4 5" key="1">
    <citation type="submission" date="2020-02" db="EMBL/GenBank/DDBJ databases">
        <authorList>
            <person name="Ferguson B K."/>
        </authorList>
    </citation>
    <scope>NUCLEOTIDE SEQUENCE [LARGE SCALE GENOMIC DNA]</scope>
</reference>
<evidence type="ECO:0000256" key="1">
    <source>
        <dbReference type="ARBA" id="ARBA00022737"/>
    </source>
</evidence>
<dbReference type="OrthoDB" id="416222at2759"/>
<feature type="repeat" description="ANK" evidence="3">
    <location>
        <begin position="225"/>
        <end position="257"/>
    </location>
</feature>
<dbReference type="Pfam" id="PF00023">
    <property type="entry name" value="Ank"/>
    <property type="match status" value="1"/>
</dbReference>
<dbReference type="EMBL" id="CADCXV010000907">
    <property type="protein sequence ID" value="CAB0038479.1"/>
    <property type="molecule type" value="Genomic_DNA"/>
</dbReference>
<proteinExistence type="predicted"/>
<keyword evidence="2 3" id="KW-0040">ANK repeat</keyword>
<dbReference type="SMART" id="SM00248">
    <property type="entry name" value="ANK"/>
    <property type="match status" value="7"/>
</dbReference>
<dbReference type="InterPro" id="IPR036770">
    <property type="entry name" value="Ankyrin_rpt-contain_sf"/>
</dbReference>
<feature type="repeat" description="ANK" evidence="3">
    <location>
        <begin position="154"/>
        <end position="186"/>
    </location>
</feature>
<keyword evidence="5" id="KW-1185">Reference proteome</keyword>
<evidence type="ECO:0000313" key="5">
    <source>
        <dbReference type="Proteomes" id="UP000479190"/>
    </source>
</evidence>
<gene>
    <name evidence="4" type="ORF">TBRA_LOCUS10260</name>
</gene>
<dbReference type="SUPFAM" id="SSF48403">
    <property type="entry name" value="Ankyrin repeat"/>
    <property type="match status" value="1"/>
</dbReference>
<dbReference type="PANTHER" id="PTHR24198:SF165">
    <property type="entry name" value="ANKYRIN REPEAT-CONTAINING PROTEIN-RELATED"/>
    <property type="match status" value="1"/>
</dbReference>
<dbReference type="Gene3D" id="1.25.40.20">
    <property type="entry name" value="Ankyrin repeat-containing domain"/>
    <property type="match status" value="2"/>
</dbReference>
<evidence type="ECO:0000256" key="2">
    <source>
        <dbReference type="ARBA" id="ARBA00023043"/>
    </source>
</evidence>
<dbReference type="PROSITE" id="PS50088">
    <property type="entry name" value="ANK_REPEAT"/>
    <property type="match status" value="4"/>
</dbReference>
<dbReference type="Proteomes" id="UP000479190">
    <property type="component" value="Unassembled WGS sequence"/>
</dbReference>
<feature type="repeat" description="ANK" evidence="3">
    <location>
        <begin position="119"/>
        <end position="151"/>
    </location>
</feature>
<dbReference type="Pfam" id="PF12796">
    <property type="entry name" value="Ank_2"/>
    <property type="match status" value="1"/>
</dbReference>
<protein>
    <submittedName>
        <fullName evidence="4">Uncharacterized protein</fullName>
    </submittedName>
</protein>
<dbReference type="InterPro" id="IPR002110">
    <property type="entry name" value="Ankyrin_rpt"/>
</dbReference>
<sequence length="660" mass="75241">MAEEDRGSSFLHRFYPWIKNWEGRLTNLLEIFRNEEIDWLLQESLIDERNQQGIQFVLAVTQTDYKDKPVVGDDGKPSSSRTTALHHAARLSPSDANILVPGLFKVYDRFDVNYTDVESGLTHFHIACEFGCEEVVQRFLELGLNPNFVAANASVDPPLHSALKSVNAKVIELLLKHNADPNLTNGDGSTALHLICEKYDDFAEVFLRIIDESNRTLQVDVGDKAGQTPLHVALSHNNTKTARLLLRRGVDLNRTNDEKETPLHLICGMKDHLQVLYDFFEISEKRKETIEIDAEDCLGDRPLHWALRHGKKNATRLLLKRGADPCQANSWGFTPLHLMAQGCVDDDFVRAFFRIADKFDRVEAVDHLDVFGQTPLKWAVACVLPDTVRFVLERGASLCGFVFPEESYFGTSCVPLYDPKTYTNCKLRRASGALLIAGHLRRKGYQIRDSDALTIMSLFARHQMFERPMDPGQLPWYEDEEFAGIAKQIGVKYFGFTLHDLIRMRPLHAMRLLHVGDFYEFGCSAEWFRLPEGKIAACELHLCEKLSRPFFRYWGVKAFARWTGDRQLLERSGTVLDATNEEFYKICLTAAGRELPPSARMQTIALFSRSLANWNDAREQQQQLFCLGSSPPCITKMDERLRKLRLRNNFCAPCTTLGEC</sequence>
<keyword evidence="1" id="KW-0677">Repeat</keyword>
<feature type="repeat" description="ANK" evidence="3">
    <location>
        <begin position="298"/>
        <end position="330"/>
    </location>
</feature>
<dbReference type="PANTHER" id="PTHR24198">
    <property type="entry name" value="ANKYRIN REPEAT AND PROTEIN KINASE DOMAIN-CONTAINING PROTEIN"/>
    <property type="match status" value="1"/>
</dbReference>
<evidence type="ECO:0000256" key="3">
    <source>
        <dbReference type="PROSITE-ProRule" id="PRU00023"/>
    </source>
</evidence>
<name>A0A6H5INW7_9HYME</name>
<dbReference type="AlphaFoldDB" id="A0A6H5INW7"/>
<dbReference type="PROSITE" id="PS50297">
    <property type="entry name" value="ANK_REP_REGION"/>
    <property type="match status" value="3"/>
</dbReference>
<accession>A0A6H5INW7</accession>